<dbReference type="SMART" id="SM00487">
    <property type="entry name" value="DEXDc"/>
    <property type="match status" value="1"/>
</dbReference>
<evidence type="ECO:0000259" key="6">
    <source>
        <dbReference type="PROSITE" id="PS51192"/>
    </source>
</evidence>
<keyword evidence="3" id="KW-0347">Helicase</keyword>
<evidence type="ECO:0000256" key="5">
    <source>
        <dbReference type="SAM" id="MobiDB-lite"/>
    </source>
</evidence>
<feature type="region of interest" description="Disordered" evidence="5">
    <location>
        <begin position="133"/>
        <end position="174"/>
    </location>
</feature>
<evidence type="ECO:0000256" key="4">
    <source>
        <dbReference type="ARBA" id="ARBA00022840"/>
    </source>
</evidence>
<dbReference type="EMBL" id="JABMIG020000318">
    <property type="protein sequence ID" value="KAL3781406.1"/>
    <property type="molecule type" value="Genomic_DNA"/>
</dbReference>
<dbReference type="InterPro" id="IPR001650">
    <property type="entry name" value="Helicase_C-like"/>
</dbReference>
<name>A0ABD3P0R6_9STRA</name>
<organism evidence="8 9">
    <name type="scientific">Cyclotella cryptica</name>
    <dbReference type="NCBI Taxonomy" id="29204"/>
    <lineage>
        <taxon>Eukaryota</taxon>
        <taxon>Sar</taxon>
        <taxon>Stramenopiles</taxon>
        <taxon>Ochrophyta</taxon>
        <taxon>Bacillariophyta</taxon>
        <taxon>Coscinodiscophyceae</taxon>
        <taxon>Thalassiosirophycidae</taxon>
        <taxon>Stephanodiscales</taxon>
        <taxon>Stephanodiscaceae</taxon>
        <taxon>Cyclotella</taxon>
    </lineage>
</organism>
<keyword evidence="9" id="KW-1185">Reference proteome</keyword>
<feature type="domain" description="Helicase C-terminal" evidence="7">
    <location>
        <begin position="555"/>
        <end position="735"/>
    </location>
</feature>
<evidence type="ECO:0000313" key="9">
    <source>
        <dbReference type="Proteomes" id="UP001516023"/>
    </source>
</evidence>
<dbReference type="GO" id="GO:0005524">
    <property type="term" value="F:ATP binding"/>
    <property type="evidence" value="ECO:0007669"/>
    <property type="project" value="UniProtKB-KW"/>
</dbReference>
<dbReference type="PROSITE" id="PS51194">
    <property type="entry name" value="HELICASE_CTER"/>
    <property type="match status" value="1"/>
</dbReference>
<dbReference type="Pfam" id="PF00271">
    <property type="entry name" value="Helicase_C"/>
    <property type="match status" value="1"/>
</dbReference>
<protein>
    <submittedName>
        <fullName evidence="8">Uncharacterized protein</fullName>
    </submittedName>
</protein>
<feature type="compositionally biased region" description="Low complexity" evidence="5">
    <location>
        <begin position="148"/>
        <end position="163"/>
    </location>
</feature>
<evidence type="ECO:0000259" key="7">
    <source>
        <dbReference type="PROSITE" id="PS51194"/>
    </source>
</evidence>
<dbReference type="GO" id="GO:0004386">
    <property type="term" value="F:helicase activity"/>
    <property type="evidence" value="ECO:0007669"/>
    <property type="project" value="UniProtKB-KW"/>
</dbReference>
<comment type="caution">
    <text evidence="8">The sequence shown here is derived from an EMBL/GenBank/DDBJ whole genome shotgun (WGS) entry which is preliminary data.</text>
</comment>
<keyword evidence="2" id="KW-0378">Hydrolase</keyword>
<dbReference type="CDD" id="cd00268">
    <property type="entry name" value="DEADc"/>
    <property type="match status" value="1"/>
</dbReference>
<proteinExistence type="predicted"/>
<reference evidence="8 9" key="1">
    <citation type="journal article" date="2020" name="G3 (Bethesda)">
        <title>Improved Reference Genome for Cyclotella cryptica CCMP332, a Model for Cell Wall Morphogenesis, Salinity Adaptation, and Lipid Production in Diatoms (Bacillariophyta).</title>
        <authorList>
            <person name="Roberts W.R."/>
            <person name="Downey K.M."/>
            <person name="Ruck E.C."/>
            <person name="Traller J.C."/>
            <person name="Alverson A.J."/>
        </authorList>
    </citation>
    <scope>NUCLEOTIDE SEQUENCE [LARGE SCALE GENOMIC DNA]</scope>
    <source>
        <strain evidence="8 9">CCMP332</strain>
    </source>
</reference>
<keyword evidence="4" id="KW-0067">ATP-binding</keyword>
<evidence type="ECO:0000256" key="2">
    <source>
        <dbReference type="ARBA" id="ARBA00022801"/>
    </source>
</evidence>
<dbReference type="SMART" id="SM00490">
    <property type="entry name" value="HELICc"/>
    <property type="match status" value="1"/>
</dbReference>
<dbReference type="InterPro" id="IPR027417">
    <property type="entry name" value="P-loop_NTPase"/>
</dbReference>
<sequence>MEEKQTLVLVGAERNRAFLPAAQLPNRLFLQAQTVCTSIKAKQRRLSRGLSTREESFMASSRSKQNRTIRAIMTASALSMIVARHGRSCAFNHVRQSFHCRRLFTWRRSSCLSPTSSSSSGLVSQRCLGLPMSRTNDDEATVGTLPYSTTASTPAKAKPSASTQPSSASLPFSAPRNAFDDSLPSLLHSKDRRPNGGTLEWAKLGLLTDLVDALTSPLLGLTDGPTPVQKMAIPEILRGCKERMACVESSGSGKKSGAAVRRSSFDVGFVEKGGAAVDGGLDGGAIPPVKSVAFAAATGSGKTLAYLLPIIQSLRAQELMTLSTTNSTTSMEALARLRRPRRPRAVILAPTRELARQILSVLKSLSHTCKISSELLVGGDDYGSQRKRMENRAVDVLVATPGRLVKHRDAGDIFLGSVRHVVIDEFDTMLEQGFQNDIGKLLHPMLYKKKTVAMEEYKGGKLELVEGAPQIILTTATMTPAVRRLLDRPDLPFTPKRVYGKQAVKEEDDSPNNVKIALPRDIRVLTAPGLHRVVPRLKQVFVNVGGVDKLSLLVDLVAGGERQKRERQERGDGGSSLPLTLVFCNTVASCRAAEHALAESGVASLCYHGDLNSDVREENLMRFRRAGSGGGAADDDATVLVCTDIASRGLDVPQVDHVIMFDFPLNPIDYLHRAGRTARGLSSSVGGEGKVTALVTKRDRVLATAIEGAVQRVITWELAVEAEVAEVVVEKEALEEAVEVVVERVEAEGGGLEEEAAVEDLGDSLRNNNYNSCYLLERLNDSKLLKRFRFTVIKKQGFQDH</sequence>
<keyword evidence="1" id="KW-0547">Nucleotide-binding</keyword>
<evidence type="ECO:0000313" key="8">
    <source>
        <dbReference type="EMBL" id="KAL3781406.1"/>
    </source>
</evidence>
<evidence type="ECO:0000256" key="1">
    <source>
        <dbReference type="ARBA" id="ARBA00022741"/>
    </source>
</evidence>
<dbReference type="InterPro" id="IPR014001">
    <property type="entry name" value="Helicase_ATP-bd"/>
</dbReference>
<dbReference type="Proteomes" id="UP001516023">
    <property type="component" value="Unassembled WGS sequence"/>
</dbReference>
<gene>
    <name evidence="8" type="ORF">HJC23_001609</name>
</gene>
<dbReference type="GO" id="GO:0016787">
    <property type="term" value="F:hydrolase activity"/>
    <property type="evidence" value="ECO:0007669"/>
    <property type="project" value="UniProtKB-KW"/>
</dbReference>
<feature type="domain" description="Helicase ATP-binding" evidence="6">
    <location>
        <begin position="283"/>
        <end position="496"/>
    </location>
</feature>
<dbReference type="InterPro" id="IPR044742">
    <property type="entry name" value="DEAD/DEAH_RhlB"/>
</dbReference>
<dbReference type="InterPro" id="IPR011545">
    <property type="entry name" value="DEAD/DEAH_box_helicase_dom"/>
</dbReference>
<dbReference type="CDD" id="cd18787">
    <property type="entry name" value="SF2_C_DEAD"/>
    <property type="match status" value="1"/>
</dbReference>
<dbReference type="AlphaFoldDB" id="A0ABD3P0R6"/>
<accession>A0ABD3P0R6</accession>
<dbReference type="PROSITE" id="PS51192">
    <property type="entry name" value="HELICASE_ATP_BIND_1"/>
    <property type="match status" value="1"/>
</dbReference>
<evidence type="ECO:0000256" key="3">
    <source>
        <dbReference type="ARBA" id="ARBA00022806"/>
    </source>
</evidence>
<dbReference type="Gene3D" id="3.40.50.300">
    <property type="entry name" value="P-loop containing nucleotide triphosphate hydrolases"/>
    <property type="match status" value="2"/>
</dbReference>
<dbReference type="PANTHER" id="PTHR47960">
    <property type="entry name" value="DEAD-BOX ATP-DEPENDENT RNA HELICASE 50"/>
    <property type="match status" value="1"/>
</dbReference>
<dbReference type="SUPFAM" id="SSF52540">
    <property type="entry name" value="P-loop containing nucleoside triphosphate hydrolases"/>
    <property type="match status" value="1"/>
</dbReference>
<dbReference type="Pfam" id="PF00270">
    <property type="entry name" value="DEAD"/>
    <property type="match status" value="1"/>
</dbReference>